<keyword evidence="3" id="KW-1185">Reference proteome</keyword>
<sequence length="61" mass="6473">MLRARGQAGGQQQGGGKQACGHGRFPGRGAWRHTIPEIAALPRRFACPGLRARRAVVKVGP</sequence>
<evidence type="ECO:0000313" key="3">
    <source>
        <dbReference type="Proteomes" id="UP001501727"/>
    </source>
</evidence>
<evidence type="ECO:0000313" key="2">
    <source>
        <dbReference type="EMBL" id="GAA3920296.1"/>
    </source>
</evidence>
<accession>A0ABP7MCM1</accession>
<protein>
    <submittedName>
        <fullName evidence="2">Uncharacterized protein</fullName>
    </submittedName>
</protein>
<feature type="region of interest" description="Disordered" evidence="1">
    <location>
        <begin position="1"/>
        <end position="28"/>
    </location>
</feature>
<dbReference type="EMBL" id="BAAAZU010000004">
    <property type="protein sequence ID" value="GAA3920296.1"/>
    <property type="molecule type" value="Genomic_DNA"/>
</dbReference>
<organism evidence="2 3">
    <name type="scientific">Luteimonas lutimaris</name>
    <dbReference type="NCBI Taxonomy" id="698645"/>
    <lineage>
        <taxon>Bacteria</taxon>
        <taxon>Pseudomonadati</taxon>
        <taxon>Pseudomonadota</taxon>
        <taxon>Gammaproteobacteria</taxon>
        <taxon>Lysobacterales</taxon>
        <taxon>Lysobacteraceae</taxon>
        <taxon>Luteimonas</taxon>
    </lineage>
</organism>
<reference evidence="3" key="1">
    <citation type="journal article" date="2019" name="Int. J. Syst. Evol. Microbiol.">
        <title>The Global Catalogue of Microorganisms (GCM) 10K type strain sequencing project: providing services to taxonomists for standard genome sequencing and annotation.</title>
        <authorList>
            <consortium name="The Broad Institute Genomics Platform"/>
            <consortium name="The Broad Institute Genome Sequencing Center for Infectious Disease"/>
            <person name="Wu L."/>
            <person name="Ma J."/>
        </authorList>
    </citation>
    <scope>NUCLEOTIDE SEQUENCE [LARGE SCALE GENOMIC DNA]</scope>
    <source>
        <strain evidence="3">JCM 16916</strain>
    </source>
</reference>
<evidence type="ECO:0000256" key="1">
    <source>
        <dbReference type="SAM" id="MobiDB-lite"/>
    </source>
</evidence>
<name>A0ABP7MCM1_9GAMM</name>
<dbReference type="Proteomes" id="UP001501727">
    <property type="component" value="Unassembled WGS sequence"/>
</dbReference>
<gene>
    <name evidence="2" type="ORF">GCM10022229_12470</name>
</gene>
<proteinExistence type="predicted"/>
<feature type="compositionally biased region" description="Gly residues" evidence="1">
    <location>
        <begin position="7"/>
        <end position="18"/>
    </location>
</feature>
<comment type="caution">
    <text evidence="2">The sequence shown here is derived from an EMBL/GenBank/DDBJ whole genome shotgun (WGS) entry which is preliminary data.</text>
</comment>